<name>A0A5Q0UF56_9ARCH</name>
<sequence length="145" mass="16853">MYCKNMPLSEWSYLKIAIVLFLVFGVGGAQFFNTYAEGYISPGSEFTWQKDDPNEYGKVECKIIVQENIVKYGCTEGDPEFGSQVQEWSTIDPSEEGDYWARDVRITVHHDQNKGFYGKIERRSLGWDLEFNTEILQDFVSFFIK</sequence>
<keyword evidence="1" id="KW-0812">Transmembrane</keyword>
<dbReference type="AlphaFoldDB" id="A0A5Q0UF56"/>
<organism evidence="2 3">
    <name type="scientific">Candidatus Nanohalobium constans</name>
    <dbReference type="NCBI Taxonomy" id="2565781"/>
    <lineage>
        <taxon>Archaea</taxon>
        <taxon>Candidatus Nanohalarchaeota</taxon>
        <taxon>Candidatus Nanohalobia</taxon>
        <taxon>Candidatus Nanohalobiales</taxon>
        <taxon>Candidatus Nanohalobiaceae</taxon>
        <taxon>Candidatus Nanohalobium</taxon>
    </lineage>
</organism>
<evidence type="ECO:0000313" key="3">
    <source>
        <dbReference type="Proteomes" id="UP000377803"/>
    </source>
</evidence>
<reference evidence="3" key="1">
    <citation type="submission" date="2019-05" db="EMBL/GenBank/DDBJ databases">
        <title>Candidatus Nanohalobium constans, a novel model system to study the DPANN nano-sized archaea: genomic and physiological characterization of a nanoarchaeon co-cultured with its chitinotrophic host.</title>
        <authorList>
            <person name="La Cono V."/>
            <person name="Arcadi E."/>
            <person name="Crisafi F."/>
            <person name="Denaro R."/>
            <person name="La Spada G."/>
            <person name="Messina E."/>
            <person name="Smedile F."/>
            <person name="Toshchakov S.V."/>
            <person name="Shevchenko M.A."/>
            <person name="Golyshin P.N."/>
            <person name="Golyshina O.V."/>
            <person name="Ferrer M."/>
            <person name="Rohde M."/>
            <person name="Mushegian A."/>
            <person name="Sorokin D.Y."/>
            <person name="Giuliano L."/>
            <person name="Yakimov M.M."/>
        </authorList>
    </citation>
    <scope>NUCLEOTIDE SEQUENCE [LARGE SCALE GENOMIC DNA]</scope>
    <source>
        <strain evidence="3">LC1Nh</strain>
    </source>
</reference>
<feature type="transmembrane region" description="Helical" evidence="1">
    <location>
        <begin position="12"/>
        <end position="32"/>
    </location>
</feature>
<protein>
    <submittedName>
        <fullName evidence="2">Uncharacterized protein</fullName>
    </submittedName>
</protein>
<dbReference type="KEGG" id="ncon:LC1Nh_0332"/>
<keyword evidence="3" id="KW-1185">Reference proteome</keyword>
<keyword evidence="1" id="KW-1133">Transmembrane helix</keyword>
<evidence type="ECO:0000313" key="2">
    <source>
        <dbReference type="EMBL" id="QGA80233.1"/>
    </source>
</evidence>
<gene>
    <name evidence="2" type="ORF">LC1Nh_0332</name>
</gene>
<dbReference type="EMBL" id="CP040089">
    <property type="protein sequence ID" value="QGA80233.1"/>
    <property type="molecule type" value="Genomic_DNA"/>
</dbReference>
<dbReference type="Proteomes" id="UP000377803">
    <property type="component" value="Chromosome"/>
</dbReference>
<proteinExistence type="predicted"/>
<keyword evidence="1" id="KW-0472">Membrane</keyword>
<evidence type="ECO:0000256" key="1">
    <source>
        <dbReference type="SAM" id="Phobius"/>
    </source>
</evidence>
<accession>A0A5Q0UF56</accession>